<dbReference type="GO" id="GO:0000184">
    <property type="term" value="P:nuclear-transcribed mRNA catabolic process, nonsense-mediated decay"/>
    <property type="evidence" value="ECO:0007669"/>
    <property type="project" value="TreeGrafter"/>
</dbReference>
<evidence type="ECO:0000313" key="3">
    <source>
        <dbReference type="Proteomes" id="UP000224567"/>
    </source>
</evidence>
<dbReference type="GO" id="GO:0042162">
    <property type="term" value="F:telomeric DNA binding"/>
    <property type="evidence" value="ECO:0007669"/>
    <property type="project" value="TreeGrafter"/>
</dbReference>
<dbReference type="InterPro" id="IPR045153">
    <property type="entry name" value="Est1/Ebs1-like"/>
</dbReference>
<dbReference type="SUPFAM" id="SSF48452">
    <property type="entry name" value="TPR-like"/>
    <property type="match status" value="1"/>
</dbReference>
<evidence type="ECO:0000313" key="2">
    <source>
        <dbReference type="EMBL" id="PHT34783.1"/>
    </source>
</evidence>
<keyword evidence="3" id="KW-1185">Reference proteome</keyword>
<organism evidence="2 3">
    <name type="scientific">Capsicum baccatum</name>
    <name type="common">Peruvian pepper</name>
    <dbReference type="NCBI Taxonomy" id="33114"/>
    <lineage>
        <taxon>Eukaryota</taxon>
        <taxon>Viridiplantae</taxon>
        <taxon>Streptophyta</taxon>
        <taxon>Embryophyta</taxon>
        <taxon>Tracheophyta</taxon>
        <taxon>Spermatophyta</taxon>
        <taxon>Magnoliopsida</taxon>
        <taxon>eudicotyledons</taxon>
        <taxon>Gunneridae</taxon>
        <taxon>Pentapetalae</taxon>
        <taxon>asterids</taxon>
        <taxon>lamiids</taxon>
        <taxon>Solanales</taxon>
        <taxon>Solanaceae</taxon>
        <taxon>Solanoideae</taxon>
        <taxon>Capsiceae</taxon>
        <taxon>Capsicum</taxon>
    </lineage>
</organism>
<evidence type="ECO:0000259" key="1">
    <source>
        <dbReference type="Pfam" id="PF10373"/>
    </source>
</evidence>
<proteinExistence type="predicted"/>
<dbReference type="PANTHER" id="PTHR15696:SF41">
    <property type="entry name" value="PROTEIN SMG7-LIKE ISOFORM X1"/>
    <property type="match status" value="1"/>
</dbReference>
<dbReference type="Pfam" id="PF10373">
    <property type="entry name" value="EST1_DNA_bind"/>
    <property type="match status" value="1"/>
</dbReference>
<name>A0A2G2VPA5_CAPBA</name>
<dbReference type="PANTHER" id="PTHR15696">
    <property type="entry name" value="SMG-7 SUPPRESSOR WITH MORPHOLOGICAL EFFECT ON GENITALIA PROTEIN 7"/>
    <property type="match status" value="1"/>
</dbReference>
<dbReference type="Gene3D" id="1.25.40.10">
    <property type="entry name" value="Tetratricopeptide repeat domain"/>
    <property type="match status" value="1"/>
</dbReference>
<protein>
    <recommendedName>
        <fullName evidence="1">DNA/RNA-binding domain-containing protein</fullName>
    </recommendedName>
</protein>
<dbReference type="AlphaFoldDB" id="A0A2G2VPA5"/>
<reference evidence="3" key="2">
    <citation type="journal article" date="2017" name="J. Anim. Genet.">
        <title>Multiple reference genome sequences of hot pepper reveal the massive evolution of plant disease resistance genes by retroduplication.</title>
        <authorList>
            <person name="Kim S."/>
            <person name="Park J."/>
            <person name="Yeom S.-I."/>
            <person name="Kim Y.-M."/>
            <person name="Seo E."/>
            <person name="Kim K.-T."/>
            <person name="Kim M.-S."/>
            <person name="Lee J.M."/>
            <person name="Cheong K."/>
            <person name="Shin H.-S."/>
            <person name="Kim S.-B."/>
            <person name="Han K."/>
            <person name="Lee J."/>
            <person name="Park M."/>
            <person name="Lee H.-A."/>
            <person name="Lee H.-Y."/>
            <person name="Lee Y."/>
            <person name="Oh S."/>
            <person name="Lee J.H."/>
            <person name="Choi E."/>
            <person name="Choi E."/>
            <person name="Lee S.E."/>
            <person name="Jeon J."/>
            <person name="Kim H."/>
            <person name="Choi G."/>
            <person name="Song H."/>
            <person name="Lee J."/>
            <person name="Lee S.-C."/>
            <person name="Kwon J.-K."/>
            <person name="Lee H.-Y."/>
            <person name="Koo N."/>
            <person name="Hong Y."/>
            <person name="Kim R.W."/>
            <person name="Kang W.-H."/>
            <person name="Huh J.H."/>
            <person name="Kang B.-C."/>
            <person name="Yang T.-J."/>
            <person name="Lee Y.-H."/>
            <person name="Bennetzen J.L."/>
            <person name="Choi D."/>
        </authorList>
    </citation>
    <scope>NUCLEOTIDE SEQUENCE [LARGE SCALE GENOMIC DNA]</scope>
    <source>
        <strain evidence="3">cv. PBC81</strain>
    </source>
</reference>
<dbReference type="InterPro" id="IPR011990">
    <property type="entry name" value="TPR-like_helical_dom_sf"/>
</dbReference>
<dbReference type="STRING" id="33114.A0A2G2VPA5"/>
<dbReference type="OrthoDB" id="69928at2759"/>
<sequence length="153" mass="17404">MNVFVEQGCLWICARLLRFVTSIRLQTFADTSDLSLNISCDYTAVCSHGVGKWKTKVLVSSTNKLCRAVLNKQVCSRSWLDTCRYRIKVLDGVDCEWDNNKTVRLLAGNPHHQLAILAYYSNDELVAIYCYFQSLAVENPFAIARDNLIIAFE</sequence>
<feature type="domain" description="DNA/RNA-binding" evidence="1">
    <location>
        <begin position="108"/>
        <end position="153"/>
    </location>
</feature>
<comment type="caution">
    <text evidence="2">The sequence shown here is derived from an EMBL/GenBank/DDBJ whole genome shotgun (WGS) entry which is preliminary data.</text>
</comment>
<accession>A0A2G2VPA5</accession>
<dbReference type="Proteomes" id="UP000224567">
    <property type="component" value="Unassembled WGS sequence"/>
</dbReference>
<dbReference type="GO" id="GO:0005697">
    <property type="term" value="C:telomerase holoenzyme complex"/>
    <property type="evidence" value="ECO:0007669"/>
    <property type="project" value="TreeGrafter"/>
</dbReference>
<reference evidence="2 3" key="1">
    <citation type="journal article" date="2017" name="Genome Biol.">
        <title>New reference genome sequences of hot pepper reveal the massive evolution of plant disease-resistance genes by retroduplication.</title>
        <authorList>
            <person name="Kim S."/>
            <person name="Park J."/>
            <person name="Yeom S.I."/>
            <person name="Kim Y.M."/>
            <person name="Seo E."/>
            <person name="Kim K.T."/>
            <person name="Kim M.S."/>
            <person name="Lee J.M."/>
            <person name="Cheong K."/>
            <person name="Shin H.S."/>
            <person name="Kim S.B."/>
            <person name="Han K."/>
            <person name="Lee J."/>
            <person name="Park M."/>
            <person name="Lee H.A."/>
            <person name="Lee H.Y."/>
            <person name="Lee Y."/>
            <person name="Oh S."/>
            <person name="Lee J.H."/>
            <person name="Choi E."/>
            <person name="Choi E."/>
            <person name="Lee S.E."/>
            <person name="Jeon J."/>
            <person name="Kim H."/>
            <person name="Choi G."/>
            <person name="Song H."/>
            <person name="Lee J."/>
            <person name="Lee S.C."/>
            <person name="Kwon J.K."/>
            <person name="Lee H.Y."/>
            <person name="Koo N."/>
            <person name="Hong Y."/>
            <person name="Kim R.W."/>
            <person name="Kang W.H."/>
            <person name="Huh J.H."/>
            <person name="Kang B.C."/>
            <person name="Yang T.J."/>
            <person name="Lee Y.H."/>
            <person name="Bennetzen J.L."/>
            <person name="Choi D."/>
        </authorList>
    </citation>
    <scope>NUCLEOTIDE SEQUENCE [LARGE SCALE GENOMIC DNA]</scope>
    <source>
        <strain evidence="3">cv. PBC81</strain>
    </source>
</reference>
<gene>
    <name evidence="2" type="ORF">CQW23_26583</name>
</gene>
<dbReference type="EMBL" id="MLFT02000011">
    <property type="protein sequence ID" value="PHT34783.1"/>
    <property type="molecule type" value="Genomic_DNA"/>
</dbReference>
<dbReference type="GO" id="GO:0070034">
    <property type="term" value="F:telomerase RNA binding"/>
    <property type="evidence" value="ECO:0007669"/>
    <property type="project" value="TreeGrafter"/>
</dbReference>
<dbReference type="InterPro" id="IPR018834">
    <property type="entry name" value="DNA/RNA-bd_Est1-type"/>
</dbReference>